<organism evidence="9 10">
    <name type="scientific">Rhodococcus rhodnii</name>
    <dbReference type="NCBI Taxonomy" id="38312"/>
    <lineage>
        <taxon>Bacteria</taxon>
        <taxon>Bacillati</taxon>
        <taxon>Actinomycetota</taxon>
        <taxon>Actinomycetes</taxon>
        <taxon>Mycobacteriales</taxon>
        <taxon>Nocardiaceae</taxon>
        <taxon>Rhodococcus</taxon>
    </lineage>
</organism>
<dbReference type="EMBL" id="QRCM01000001">
    <property type="protein sequence ID" value="TXG92349.1"/>
    <property type="molecule type" value="Genomic_DNA"/>
</dbReference>
<dbReference type="AlphaFoldDB" id="A0A6P2CHU7"/>
<dbReference type="InterPro" id="IPR000515">
    <property type="entry name" value="MetI-like"/>
</dbReference>
<keyword evidence="2 7" id="KW-0813">Transport</keyword>
<dbReference type="InterPro" id="IPR050366">
    <property type="entry name" value="BP-dependent_transpt_permease"/>
</dbReference>
<dbReference type="InterPro" id="IPR035906">
    <property type="entry name" value="MetI-like_sf"/>
</dbReference>
<comment type="caution">
    <text evidence="9">The sequence shown here is derived from an EMBL/GenBank/DDBJ whole genome shotgun (WGS) entry which is preliminary data.</text>
</comment>
<dbReference type="RefSeq" id="WP_040774870.1">
    <property type="nucleotide sequence ID" value="NZ_QRCM01000001.1"/>
</dbReference>
<dbReference type="SUPFAM" id="SSF161098">
    <property type="entry name" value="MetI-like"/>
    <property type="match status" value="1"/>
</dbReference>
<dbReference type="PANTHER" id="PTHR43386">
    <property type="entry name" value="OLIGOPEPTIDE TRANSPORT SYSTEM PERMEASE PROTEIN APPC"/>
    <property type="match status" value="1"/>
</dbReference>
<feature type="transmembrane region" description="Helical" evidence="7">
    <location>
        <begin position="115"/>
        <end position="139"/>
    </location>
</feature>
<keyword evidence="6 7" id="KW-0472">Membrane</keyword>
<evidence type="ECO:0000313" key="10">
    <source>
        <dbReference type="Proteomes" id="UP000471120"/>
    </source>
</evidence>
<dbReference type="Proteomes" id="UP000471120">
    <property type="component" value="Unassembled WGS sequence"/>
</dbReference>
<comment type="subcellular location">
    <subcellularLocation>
        <location evidence="1 7">Cell membrane</location>
        <topology evidence="1 7">Multi-pass membrane protein</topology>
    </subcellularLocation>
</comment>
<sequence>MRDRTLIVSAAVLAVIVGYAVLVPLVSGGSGPSVDFGSARLAPGPDHWFGTDGAGRDLFVRTAEGLRISLIVAAVCALASTVIGTLVGVASAALGGTVDRIVMRCVDGVNALPHLLLGIAIVAFYPGNLLAIIASIALTHWTQVARIARAEVLALRDSEVVAAARLAGATPWQIVRLHLVPAAGSQAVVAVVMLLPHAIWHESTLSFLGLGLPPDRPSLGTLLDEARSSLLLGGWWTLAFPAGALVVTTLAVAGLGSAARRVVAPLERERIPS</sequence>
<evidence type="ECO:0000256" key="3">
    <source>
        <dbReference type="ARBA" id="ARBA00022475"/>
    </source>
</evidence>
<feature type="domain" description="ABC transmembrane type-1" evidence="8">
    <location>
        <begin position="66"/>
        <end position="256"/>
    </location>
</feature>
<accession>A0A6P2CHU7</accession>
<protein>
    <submittedName>
        <fullName evidence="9">ABC transporter permease</fullName>
    </submittedName>
</protein>
<feature type="transmembrane region" description="Helical" evidence="7">
    <location>
        <begin position="70"/>
        <end position="95"/>
    </location>
</feature>
<gene>
    <name evidence="9" type="ORF">DW322_03155</name>
</gene>
<keyword evidence="4 7" id="KW-0812">Transmembrane</keyword>
<keyword evidence="3" id="KW-1003">Cell membrane</keyword>
<evidence type="ECO:0000256" key="5">
    <source>
        <dbReference type="ARBA" id="ARBA00022989"/>
    </source>
</evidence>
<feature type="transmembrane region" description="Helical" evidence="7">
    <location>
        <begin position="235"/>
        <end position="258"/>
    </location>
</feature>
<dbReference type="GO" id="GO:0005886">
    <property type="term" value="C:plasma membrane"/>
    <property type="evidence" value="ECO:0007669"/>
    <property type="project" value="UniProtKB-SubCell"/>
</dbReference>
<feature type="transmembrane region" description="Helical" evidence="7">
    <location>
        <begin position="6"/>
        <end position="26"/>
    </location>
</feature>
<dbReference type="Gene3D" id="1.10.3720.10">
    <property type="entry name" value="MetI-like"/>
    <property type="match status" value="1"/>
</dbReference>
<evidence type="ECO:0000256" key="7">
    <source>
        <dbReference type="RuleBase" id="RU363032"/>
    </source>
</evidence>
<evidence type="ECO:0000256" key="1">
    <source>
        <dbReference type="ARBA" id="ARBA00004651"/>
    </source>
</evidence>
<keyword evidence="5 7" id="KW-1133">Transmembrane helix</keyword>
<evidence type="ECO:0000256" key="6">
    <source>
        <dbReference type="ARBA" id="ARBA00023136"/>
    </source>
</evidence>
<dbReference type="PANTHER" id="PTHR43386:SF23">
    <property type="entry name" value="ABC TRANSPORTER"/>
    <property type="match status" value="1"/>
</dbReference>
<evidence type="ECO:0000313" key="9">
    <source>
        <dbReference type="EMBL" id="TXG92349.1"/>
    </source>
</evidence>
<reference evidence="9 10" key="1">
    <citation type="submission" date="2018-07" db="EMBL/GenBank/DDBJ databases">
        <title>Genome sequence of Rhodococcus rhodnii ATCC 35071 from Rhodnius prolixus.</title>
        <authorList>
            <person name="Patel V."/>
            <person name="Vogel K.J."/>
        </authorList>
    </citation>
    <scope>NUCLEOTIDE SEQUENCE [LARGE SCALE GENOMIC DNA]</scope>
    <source>
        <strain evidence="9 10">ATCC 35071</strain>
    </source>
</reference>
<comment type="similarity">
    <text evidence="7">Belongs to the binding-protein-dependent transport system permease family.</text>
</comment>
<name>A0A6P2CHU7_9NOCA</name>
<evidence type="ECO:0000256" key="2">
    <source>
        <dbReference type="ARBA" id="ARBA00022448"/>
    </source>
</evidence>
<evidence type="ECO:0000259" key="8">
    <source>
        <dbReference type="PROSITE" id="PS50928"/>
    </source>
</evidence>
<evidence type="ECO:0000256" key="4">
    <source>
        <dbReference type="ARBA" id="ARBA00022692"/>
    </source>
</evidence>
<dbReference type="Pfam" id="PF00528">
    <property type="entry name" value="BPD_transp_1"/>
    <property type="match status" value="1"/>
</dbReference>
<dbReference type="CDD" id="cd06261">
    <property type="entry name" value="TM_PBP2"/>
    <property type="match status" value="1"/>
</dbReference>
<dbReference type="PROSITE" id="PS50928">
    <property type="entry name" value="ABC_TM1"/>
    <property type="match status" value="1"/>
</dbReference>
<proteinExistence type="inferred from homology"/>
<dbReference type="GO" id="GO:0055085">
    <property type="term" value="P:transmembrane transport"/>
    <property type="evidence" value="ECO:0007669"/>
    <property type="project" value="InterPro"/>
</dbReference>